<gene>
    <name evidence="1" type="ORF">Adu01nite_41600</name>
</gene>
<sequence>MPCSSKAAERSFARLQGISRGVDPQGRARYGEEDLRSALDGGLPALAAAVRQIYELTAEDYAARDYLRG</sequence>
<dbReference type="Proteomes" id="UP000637628">
    <property type="component" value="Unassembled WGS sequence"/>
</dbReference>
<name>A0ABQ3YZ02_9ACTN</name>
<organism evidence="1 2">
    <name type="scientific">Paractinoplanes durhamensis</name>
    <dbReference type="NCBI Taxonomy" id="113563"/>
    <lineage>
        <taxon>Bacteria</taxon>
        <taxon>Bacillati</taxon>
        <taxon>Actinomycetota</taxon>
        <taxon>Actinomycetes</taxon>
        <taxon>Micromonosporales</taxon>
        <taxon>Micromonosporaceae</taxon>
        <taxon>Paractinoplanes</taxon>
    </lineage>
</organism>
<keyword evidence="2" id="KW-1185">Reference proteome</keyword>
<proteinExistence type="predicted"/>
<accession>A0ABQ3YZ02</accession>
<dbReference type="EMBL" id="BOML01000034">
    <property type="protein sequence ID" value="GIE02810.1"/>
    <property type="molecule type" value="Genomic_DNA"/>
</dbReference>
<comment type="caution">
    <text evidence="1">The sequence shown here is derived from an EMBL/GenBank/DDBJ whole genome shotgun (WGS) entry which is preliminary data.</text>
</comment>
<reference evidence="1 2" key="1">
    <citation type="submission" date="2021-01" db="EMBL/GenBank/DDBJ databases">
        <title>Whole genome shotgun sequence of Actinoplanes durhamensis NBRC 14914.</title>
        <authorList>
            <person name="Komaki H."/>
            <person name="Tamura T."/>
        </authorList>
    </citation>
    <scope>NUCLEOTIDE SEQUENCE [LARGE SCALE GENOMIC DNA]</scope>
    <source>
        <strain evidence="1 2">NBRC 14914</strain>
    </source>
</reference>
<evidence type="ECO:0000313" key="1">
    <source>
        <dbReference type="EMBL" id="GIE02810.1"/>
    </source>
</evidence>
<evidence type="ECO:0000313" key="2">
    <source>
        <dbReference type="Proteomes" id="UP000637628"/>
    </source>
</evidence>
<protein>
    <submittedName>
        <fullName evidence="1">Uncharacterized protein</fullName>
    </submittedName>
</protein>